<keyword evidence="2" id="KW-1185">Reference proteome</keyword>
<dbReference type="Proteomes" id="UP001061361">
    <property type="component" value="Chromosome"/>
</dbReference>
<name>A0ABM8AM80_9BACT</name>
<evidence type="ECO:0000313" key="1">
    <source>
        <dbReference type="EMBL" id="BDQ32472.1"/>
    </source>
</evidence>
<dbReference type="EMBL" id="AP026708">
    <property type="protein sequence ID" value="BDQ32472.1"/>
    <property type="molecule type" value="Genomic_DNA"/>
</dbReference>
<organism evidence="1 2">
    <name type="scientific">Pseudodesulfovibrio portus</name>
    <dbReference type="NCBI Taxonomy" id="231439"/>
    <lineage>
        <taxon>Bacteria</taxon>
        <taxon>Pseudomonadati</taxon>
        <taxon>Thermodesulfobacteriota</taxon>
        <taxon>Desulfovibrionia</taxon>
        <taxon>Desulfovibrionales</taxon>
        <taxon>Desulfovibrionaceae</taxon>
    </lineage>
</organism>
<gene>
    <name evidence="1" type="ORF">JCM14722_00140</name>
</gene>
<accession>A0ABM8AM80</accession>
<proteinExistence type="predicted"/>
<sequence length="69" mass="7724">MPGQGPHDIKNPLVRHAARLDLITHHAFPKPYRIYHENSSKQSLSPKRKRLPDAEQILFTKSTGGIVGA</sequence>
<evidence type="ECO:0000313" key="2">
    <source>
        <dbReference type="Proteomes" id="UP001061361"/>
    </source>
</evidence>
<protein>
    <submittedName>
        <fullName evidence="1">Uncharacterized protein</fullName>
    </submittedName>
</protein>
<reference evidence="1" key="1">
    <citation type="submission" date="2022-08" db="EMBL/GenBank/DDBJ databases">
        <title>Genome Sequence of the sulphate-reducing bacterium, Pseudodesulfovibrio portus JCM14722.</title>
        <authorList>
            <person name="Kondo R."/>
            <person name="Kataoka T."/>
        </authorList>
    </citation>
    <scope>NUCLEOTIDE SEQUENCE</scope>
    <source>
        <strain evidence="1">JCM 14722</strain>
    </source>
</reference>